<dbReference type="GO" id="GO:0009451">
    <property type="term" value="P:RNA modification"/>
    <property type="evidence" value="ECO:0007669"/>
    <property type="project" value="InterPro"/>
</dbReference>
<dbReference type="AlphaFoldDB" id="A0A835R651"/>
<evidence type="ECO:0000313" key="3">
    <source>
        <dbReference type="EMBL" id="KAG0482879.1"/>
    </source>
</evidence>
<protein>
    <recommendedName>
        <fullName evidence="5">Pentatricopeptide repeat-containing protein</fullName>
    </recommendedName>
</protein>
<evidence type="ECO:0000313" key="4">
    <source>
        <dbReference type="Proteomes" id="UP000639772"/>
    </source>
</evidence>
<accession>A0A835R651</accession>
<dbReference type="NCBIfam" id="TIGR00756">
    <property type="entry name" value="PPR"/>
    <property type="match status" value="2"/>
</dbReference>
<dbReference type="EMBL" id="JADCNM010000005">
    <property type="protein sequence ID" value="KAG0482879.1"/>
    <property type="molecule type" value="Genomic_DNA"/>
</dbReference>
<proteinExistence type="predicted"/>
<dbReference type="PROSITE" id="PS51375">
    <property type="entry name" value="PPR"/>
    <property type="match status" value="1"/>
</dbReference>
<reference evidence="3 4" key="1">
    <citation type="journal article" date="2020" name="Nat. Food">
        <title>A phased Vanilla planifolia genome enables genetic improvement of flavour and production.</title>
        <authorList>
            <person name="Hasing T."/>
            <person name="Tang H."/>
            <person name="Brym M."/>
            <person name="Khazi F."/>
            <person name="Huang T."/>
            <person name="Chambers A.H."/>
        </authorList>
    </citation>
    <scope>NUCLEOTIDE SEQUENCE [LARGE SCALE GENOMIC DNA]</scope>
    <source>
        <tissue evidence="3">Leaf</tissue>
    </source>
</reference>
<evidence type="ECO:0008006" key="5">
    <source>
        <dbReference type="Google" id="ProtNLM"/>
    </source>
</evidence>
<evidence type="ECO:0000256" key="2">
    <source>
        <dbReference type="PROSITE-ProRule" id="PRU00708"/>
    </source>
</evidence>
<dbReference type="PANTHER" id="PTHR47926">
    <property type="entry name" value="PENTATRICOPEPTIDE REPEAT-CONTAINING PROTEIN"/>
    <property type="match status" value="1"/>
</dbReference>
<comment type="caution">
    <text evidence="3">The sequence shown here is derived from an EMBL/GenBank/DDBJ whole genome shotgun (WGS) entry which is preliminary data.</text>
</comment>
<gene>
    <name evidence="3" type="ORF">HPP92_010963</name>
</gene>
<sequence length="393" mass="43195">MPCASVPLQLPSPPCPRLSSPIVTPASVSLTNTSASSSAPSPATSSNGLLASTASLAAAAQPMRLQSSSQCSILYLPKPRHHSHPPIRLRRLSILPILFPLASHLHALALKLSFSPPTKHLPPRHLTDRMPERNLVSDSDHRWLRQNGLADEALELFGKMQDEGVDPDYVAAISAASACADLGRAGPRRMWLHHFAFKRGMIANVRFCNSLIDMYSRCGRVDFARRVFDEMSIKHWRARCLQPCRVGRRWAQVVPIHANRWGIKTSIEHYGCLVDFGRAGLLERAELGESMPMKPNEVVLGSLLSAAVCTEMSVWRNDWMAVLVRVRGLMRSKGVKRRPGFSSVEVGCSVHHFMAGDGSHPMADQIHALLALLHVDMELHGYKPSEGAAGESD</sequence>
<dbReference type="GO" id="GO:0003723">
    <property type="term" value="F:RNA binding"/>
    <property type="evidence" value="ECO:0007669"/>
    <property type="project" value="InterPro"/>
</dbReference>
<dbReference type="InterPro" id="IPR046960">
    <property type="entry name" value="PPR_At4g14850-like_plant"/>
</dbReference>
<dbReference type="InterPro" id="IPR011990">
    <property type="entry name" value="TPR-like_helical_dom_sf"/>
</dbReference>
<dbReference type="Gene3D" id="1.25.40.10">
    <property type="entry name" value="Tetratricopeptide repeat domain"/>
    <property type="match status" value="1"/>
</dbReference>
<dbReference type="Pfam" id="PF01535">
    <property type="entry name" value="PPR"/>
    <property type="match status" value="2"/>
</dbReference>
<evidence type="ECO:0000256" key="1">
    <source>
        <dbReference type="ARBA" id="ARBA00022737"/>
    </source>
</evidence>
<dbReference type="Proteomes" id="UP000639772">
    <property type="component" value="Unassembled WGS sequence"/>
</dbReference>
<keyword evidence="1" id="KW-0677">Repeat</keyword>
<dbReference type="Pfam" id="PF20430">
    <property type="entry name" value="Eplus_motif"/>
    <property type="match status" value="1"/>
</dbReference>
<dbReference type="InterPro" id="IPR046849">
    <property type="entry name" value="E2_motif"/>
</dbReference>
<dbReference type="InterPro" id="IPR002885">
    <property type="entry name" value="PPR_rpt"/>
</dbReference>
<dbReference type="PANTHER" id="PTHR47926:SF510">
    <property type="entry name" value="PENTATRICOPEPTIDE REPEAT-CONTAINING PROTEIN"/>
    <property type="match status" value="1"/>
</dbReference>
<feature type="repeat" description="PPR" evidence="2">
    <location>
        <begin position="204"/>
        <end position="238"/>
    </location>
</feature>
<dbReference type="OrthoDB" id="9990610at2759"/>
<name>A0A835R651_VANPL</name>
<organism evidence="3 4">
    <name type="scientific">Vanilla planifolia</name>
    <name type="common">Vanilla</name>
    <dbReference type="NCBI Taxonomy" id="51239"/>
    <lineage>
        <taxon>Eukaryota</taxon>
        <taxon>Viridiplantae</taxon>
        <taxon>Streptophyta</taxon>
        <taxon>Embryophyta</taxon>
        <taxon>Tracheophyta</taxon>
        <taxon>Spermatophyta</taxon>
        <taxon>Magnoliopsida</taxon>
        <taxon>Liliopsida</taxon>
        <taxon>Asparagales</taxon>
        <taxon>Orchidaceae</taxon>
        <taxon>Vanilloideae</taxon>
        <taxon>Vanilleae</taxon>
        <taxon>Vanilla</taxon>
    </lineage>
</organism>